<evidence type="ECO:0000313" key="7">
    <source>
        <dbReference type="Proteomes" id="UP000052015"/>
    </source>
</evidence>
<keyword evidence="4" id="KW-0812">Transmembrane</keyword>
<dbReference type="SUPFAM" id="SSF58104">
    <property type="entry name" value="Methyl-accepting chemotaxis protein (MCP) signaling domain"/>
    <property type="match status" value="1"/>
</dbReference>
<dbReference type="EMBL" id="LKHP01000011">
    <property type="protein sequence ID" value="KRQ86359.1"/>
    <property type="molecule type" value="Genomic_DNA"/>
</dbReference>
<keyword evidence="4" id="KW-1133">Transmembrane helix</keyword>
<dbReference type="SUPFAM" id="SSF103190">
    <property type="entry name" value="Sensory domain-like"/>
    <property type="match status" value="1"/>
</dbReference>
<evidence type="ECO:0000256" key="1">
    <source>
        <dbReference type="ARBA" id="ARBA00022500"/>
    </source>
</evidence>
<evidence type="ECO:0000313" key="6">
    <source>
        <dbReference type="EMBL" id="KRQ86359.1"/>
    </source>
</evidence>
<dbReference type="PROSITE" id="PS50111">
    <property type="entry name" value="CHEMOTAXIS_TRANSDUC_2"/>
    <property type="match status" value="1"/>
</dbReference>
<dbReference type="PANTHER" id="PTHR32089:SF114">
    <property type="entry name" value="METHYL-ACCEPTING CHEMOTAXIS PROTEIN MCPB"/>
    <property type="match status" value="1"/>
</dbReference>
<reference evidence="6 7" key="1">
    <citation type="submission" date="2015-09" db="EMBL/GenBank/DDBJ databases">
        <title>Draft genome sequence of a Caloramator mitchellensis, a moderate thermophile from the Great Artesian Basin of Australia.</title>
        <authorList>
            <person name="Patel B.K."/>
        </authorList>
    </citation>
    <scope>NUCLEOTIDE SEQUENCE [LARGE SCALE GENOMIC DNA]</scope>
    <source>
        <strain evidence="6 7">VF08</strain>
    </source>
</reference>
<dbReference type="AlphaFoldDB" id="A0A0R3JS66"/>
<evidence type="ECO:0000259" key="5">
    <source>
        <dbReference type="PROSITE" id="PS50111"/>
    </source>
</evidence>
<gene>
    <name evidence="6" type="primary">mcp4_4</name>
    <name evidence="6" type="ORF">ABG79_01871</name>
</gene>
<dbReference type="Pfam" id="PF00015">
    <property type="entry name" value="MCPsignal"/>
    <property type="match status" value="1"/>
</dbReference>
<dbReference type="STRING" id="908809.ABG79_01871"/>
<name>A0A0R3JS66_CALMK</name>
<sequence length="566" mass="62494">MKISRFGKNIIKLIAKISAAFMIIMFLAYAFVFYSALTKLQGEVLSTAKKAATLVNGDKLENVWISNNMNSPEFKEIQETLIRAKSESTAKFIYSLYVDNDKVYFIVDGSVENAAALGEEYILKNEMVRAMKGEASVLKIPIKDKWGTFISAYAPIKNSNGKIVGIAAADMDIAVYEYINTKLLISMIYILLFLILITSLIVNNYSKKVVSQIDKALLGINTLSTGDLTVKLSANTKDEIEDIINKTDEFRVTVNSILSSIKQNFIKLSEHANILSSISFELSKASHEVSTSMQGSSCEAENQNQSIEQIVELTKDFNTNLEKVINLIQIIDIDARNMGYLADNGNNNIKSLNSSTEEVNSNFDMVLNNIENLDSNISKIGEISSLINSIAEQTNLLALNAAIEAARAGESGKGFAVVAEEIRKLAEKSKESAQDINEIINSVASENKMVVQNANRMKGILKKQHEINDNTANIFKELLQTINSLLPKINEAYNSAFDIGNMKNQILVNLEKSSENLNKISDAISEIAATSEELNASSDEVSNSSVKLKQMSEEMLAQISKFKLED</sequence>
<accession>A0A0R3JS66</accession>
<dbReference type="Gene3D" id="1.10.287.950">
    <property type="entry name" value="Methyl-accepting chemotaxis protein"/>
    <property type="match status" value="1"/>
</dbReference>
<dbReference type="OrthoDB" id="9762005at2"/>
<dbReference type="RefSeq" id="WP_160318232.1">
    <property type="nucleotide sequence ID" value="NZ_LKHP01000011.1"/>
</dbReference>
<dbReference type="GO" id="GO:0006935">
    <property type="term" value="P:chemotaxis"/>
    <property type="evidence" value="ECO:0007669"/>
    <property type="project" value="UniProtKB-KW"/>
</dbReference>
<dbReference type="PANTHER" id="PTHR32089">
    <property type="entry name" value="METHYL-ACCEPTING CHEMOTAXIS PROTEIN MCPB"/>
    <property type="match status" value="1"/>
</dbReference>
<dbReference type="Gene3D" id="6.10.340.10">
    <property type="match status" value="1"/>
</dbReference>
<keyword evidence="7" id="KW-1185">Reference proteome</keyword>
<dbReference type="GO" id="GO:0016020">
    <property type="term" value="C:membrane"/>
    <property type="evidence" value="ECO:0007669"/>
    <property type="project" value="InterPro"/>
</dbReference>
<dbReference type="SMART" id="SM00283">
    <property type="entry name" value="MA"/>
    <property type="match status" value="1"/>
</dbReference>
<evidence type="ECO:0000256" key="3">
    <source>
        <dbReference type="PROSITE-ProRule" id="PRU00284"/>
    </source>
</evidence>
<evidence type="ECO:0000256" key="4">
    <source>
        <dbReference type="SAM" id="Phobius"/>
    </source>
</evidence>
<feature type="transmembrane region" description="Helical" evidence="4">
    <location>
        <begin position="20"/>
        <end position="37"/>
    </location>
</feature>
<protein>
    <submittedName>
        <fullName evidence="6">Methyl-accepting chemotaxis protein 4</fullName>
    </submittedName>
</protein>
<evidence type="ECO:0000256" key="2">
    <source>
        <dbReference type="ARBA" id="ARBA00023224"/>
    </source>
</evidence>
<keyword evidence="4" id="KW-0472">Membrane</keyword>
<comment type="caution">
    <text evidence="6">The sequence shown here is derived from an EMBL/GenBank/DDBJ whole genome shotgun (WGS) entry which is preliminary data.</text>
</comment>
<keyword evidence="1" id="KW-0145">Chemotaxis</keyword>
<dbReference type="GO" id="GO:0007165">
    <property type="term" value="P:signal transduction"/>
    <property type="evidence" value="ECO:0007669"/>
    <property type="project" value="UniProtKB-KW"/>
</dbReference>
<keyword evidence="2 3" id="KW-0807">Transducer</keyword>
<feature type="transmembrane region" description="Helical" evidence="4">
    <location>
        <begin position="183"/>
        <end position="202"/>
    </location>
</feature>
<feature type="domain" description="Methyl-accepting transducer" evidence="5">
    <location>
        <begin position="278"/>
        <end position="542"/>
    </location>
</feature>
<dbReference type="Proteomes" id="UP000052015">
    <property type="component" value="Unassembled WGS sequence"/>
</dbReference>
<proteinExistence type="predicted"/>
<dbReference type="CDD" id="cd18773">
    <property type="entry name" value="PDC1_HK_sensor"/>
    <property type="match status" value="1"/>
</dbReference>
<dbReference type="InterPro" id="IPR029151">
    <property type="entry name" value="Sensor-like_sf"/>
</dbReference>
<dbReference type="InterPro" id="IPR004089">
    <property type="entry name" value="MCPsignal_dom"/>
</dbReference>
<organism evidence="6 7">
    <name type="scientific">Caloramator mitchellensis</name>
    <dbReference type="NCBI Taxonomy" id="908809"/>
    <lineage>
        <taxon>Bacteria</taxon>
        <taxon>Bacillati</taxon>
        <taxon>Bacillota</taxon>
        <taxon>Clostridia</taxon>
        <taxon>Eubacteriales</taxon>
        <taxon>Clostridiaceae</taxon>
        <taxon>Caloramator</taxon>
    </lineage>
</organism>